<keyword evidence="3" id="KW-1185">Reference proteome</keyword>
<feature type="transmembrane region" description="Helical" evidence="1">
    <location>
        <begin position="243"/>
        <end position="269"/>
    </location>
</feature>
<feature type="transmembrane region" description="Helical" evidence="1">
    <location>
        <begin position="123"/>
        <end position="154"/>
    </location>
</feature>
<dbReference type="OrthoDB" id="9912819at2"/>
<feature type="transmembrane region" description="Helical" evidence="1">
    <location>
        <begin position="94"/>
        <end position="117"/>
    </location>
</feature>
<dbReference type="EMBL" id="LPVJ01000001">
    <property type="protein sequence ID" value="KUO97413.1"/>
    <property type="molecule type" value="Genomic_DNA"/>
</dbReference>
<dbReference type="InterPro" id="IPR018357">
    <property type="entry name" value="Hexapep_transf_CS"/>
</dbReference>
<dbReference type="Proteomes" id="UP000053557">
    <property type="component" value="Unassembled WGS sequence"/>
</dbReference>
<dbReference type="RefSeq" id="WP_067710947.1">
    <property type="nucleotide sequence ID" value="NZ_LPVJ01000001.1"/>
</dbReference>
<dbReference type="AlphaFoldDB" id="A0A117SYS9"/>
<reference evidence="2 3" key="1">
    <citation type="submission" date="2015-12" db="EMBL/GenBank/DDBJ databases">
        <title>Draft genome sequence of Acidibacillus ferrooxidans ITV001, isolated from a chalcopyrite acid mine drainage site in Brazil.</title>
        <authorList>
            <person name="Dall'Agnol H."/>
            <person name="Nancucheo I."/>
            <person name="Johnson B."/>
            <person name="Oliveira R."/>
            <person name="Leite L."/>
            <person name="Pylro V."/>
            <person name="Nunes G.L."/>
            <person name="Tzotzos G."/>
            <person name="Fernandes G.R."/>
            <person name="Dutra J."/>
            <person name="Orellana S.C."/>
            <person name="Oliveira G."/>
        </authorList>
    </citation>
    <scope>NUCLEOTIDE SEQUENCE [LARGE SCALE GENOMIC DNA]</scope>
    <source>
        <strain evidence="3">ITV01</strain>
    </source>
</reference>
<proteinExistence type="predicted"/>
<evidence type="ECO:0000313" key="2">
    <source>
        <dbReference type="EMBL" id="KUO97413.1"/>
    </source>
</evidence>
<accession>A0A117SYS9</accession>
<name>A0A117SYS9_9BACL</name>
<protein>
    <submittedName>
        <fullName evidence="2">Uncharacterized protein</fullName>
    </submittedName>
</protein>
<feature type="transmembrane region" description="Helical" evidence="1">
    <location>
        <begin position="61"/>
        <end position="82"/>
    </location>
</feature>
<keyword evidence="1" id="KW-1133">Transmembrane helix</keyword>
<feature type="transmembrane region" description="Helical" evidence="1">
    <location>
        <begin position="200"/>
        <end position="222"/>
    </location>
</feature>
<feature type="transmembrane region" description="Helical" evidence="1">
    <location>
        <begin position="175"/>
        <end position="194"/>
    </location>
</feature>
<keyword evidence="1" id="KW-0472">Membrane</keyword>
<comment type="caution">
    <text evidence="2">The sequence shown here is derived from an EMBL/GenBank/DDBJ whole genome shotgun (WGS) entry which is preliminary data.</text>
</comment>
<gene>
    <name evidence="2" type="ORF">ATW55_05990</name>
</gene>
<dbReference type="PROSITE" id="PS00101">
    <property type="entry name" value="HEXAPEP_TRANSFERASES"/>
    <property type="match status" value="1"/>
</dbReference>
<organism evidence="2 3">
    <name type="scientific">Ferroacidibacillus organovorans</name>
    <dbReference type="NCBI Taxonomy" id="1765683"/>
    <lineage>
        <taxon>Bacteria</taxon>
        <taxon>Bacillati</taxon>
        <taxon>Bacillota</taxon>
        <taxon>Bacilli</taxon>
        <taxon>Bacillales</taxon>
        <taxon>Alicyclobacillaceae</taxon>
        <taxon>Ferroacidibacillus</taxon>
    </lineage>
</organism>
<evidence type="ECO:0000313" key="3">
    <source>
        <dbReference type="Proteomes" id="UP000053557"/>
    </source>
</evidence>
<keyword evidence="1" id="KW-0812">Transmembrane</keyword>
<dbReference type="GO" id="GO:0016740">
    <property type="term" value="F:transferase activity"/>
    <property type="evidence" value="ECO:0007669"/>
    <property type="project" value="InterPro"/>
</dbReference>
<evidence type="ECO:0000256" key="1">
    <source>
        <dbReference type="SAM" id="Phobius"/>
    </source>
</evidence>
<sequence length="290" mass="31206">MKRTVFHATHHFRAVKLALALISIFFVCLLPLRPAHASSLNHNANTNSLTVSPSQNVDAVLAIGHSVTILGTVSNTVAVFMGNVTVGPHAQIGVILDIGGVVHLAPGAVVSEGIFIIDSHRQTLAALAFGGLMSLAVYGFRVVLAAFLFIWLLVTGFFIARRRTPSTSLAFERPLRIFFAGLTMTVIPLLFTAMTAHFLSLWPITAIIVLLYLLSALVGMSVRAGAIGRMIAKTLGESDRRAPLYGALAVLLLTNVPLIGLLILLLFIVDSVGLFLFLLRMKTGSMRQEK</sequence>